<keyword evidence="5" id="KW-1003">Cell membrane</keyword>
<comment type="subcellular location">
    <subcellularLocation>
        <location evidence="2">Cell membrane</location>
        <topology evidence="2">Peripheral membrane protein</topology>
    </subcellularLocation>
</comment>
<keyword evidence="10" id="KW-0066">ATP synthesis</keyword>
<keyword evidence="9" id="KW-0139">CF(1)</keyword>
<dbReference type="InterPro" id="IPR036794">
    <property type="entry name" value="ATP_F1_dsu/esu_C_sf"/>
</dbReference>
<keyword evidence="6" id="KW-0375">Hydrogen ion transport</keyword>
<dbReference type="CDD" id="cd12152">
    <property type="entry name" value="F1-ATPase_delta"/>
    <property type="match status" value="1"/>
</dbReference>
<reference evidence="14" key="1">
    <citation type="submission" date="2018-05" db="EMBL/GenBank/DDBJ databases">
        <authorList>
            <person name="Lanie J.A."/>
            <person name="Ng W.-L."/>
            <person name="Kazmierczak K.M."/>
            <person name="Andrzejewski T.M."/>
            <person name="Davidsen T.M."/>
            <person name="Wayne K.J."/>
            <person name="Tettelin H."/>
            <person name="Glass J.I."/>
            <person name="Rusch D."/>
            <person name="Podicherti R."/>
            <person name="Tsui H.-C.T."/>
            <person name="Winkler M.E."/>
        </authorList>
    </citation>
    <scope>NUCLEOTIDE SEQUENCE</scope>
</reference>
<evidence type="ECO:0000256" key="10">
    <source>
        <dbReference type="ARBA" id="ARBA00023310"/>
    </source>
</evidence>
<dbReference type="Gene3D" id="2.60.15.10">
    <property type="entry name" value="F0F1 ATP synthase delta/epsilon subunit, N-terminal"/>
    <property type="match status" value="1"/>
</dbReference>
<evidence type="ECO:0008006" key="15">
    <source>
        <dbReference type="Google" id="ProtNLM"/>
    </source>
</evidence>
<keyword evidence="11" id="KW-0175">Coiled coil</keyword>
<dbReference type="EMBL" id="UINC01194592">
    <property type="protein sequence ID" value="SVE10751.1"/>
    <property type="molecule type" value="Genomic_DNA"/>
</dbReference>
<protein>
    <recommendedName>
        <fullName evidence="15">ATP synthase F1 complex delta/epsilon subunit N-terminal domain-containing protein</fullName>
    </recommendedName>
</protein>
<feature type="domain" description="ATP synthase F1 complex delta/epsilon subunit N-terminal" evidence="13">
    <location>
        <begin position="2"/>
        <end position="60"/>
    </location>
</feature>
<comment type="function">
    <text evidence="1">Produces ATP from ADP in the presence of a proton gradient across the membrane.</text>
</comment>
<comment type="similarity">
    <text evidence="3">Belongs to the ATPase epsilon chain family.</text>
</comment>
<dbReference type="InterPro" id="IPR020547">
    <property type="entry name" value="ATP_synth_F1_esu_C"/>
</dbReference>
<dbReference type="AlphaFoldDB" id="A0A383AT08"/>
<evidence type="ECO:0000256" key="3">
    <source>
        <dbReference type="ARBA" id="ARBA00005712"/>
    </source>
</evidence>
<dbReference type="SUPFAM" id="SSF46604">
    <property type="entry name" value="Epsilon subunit of F1F0-ATP synthase C-terminal domain"/>
    <property type="match status" value="1"/>
</dbReference>
<dbReference type="InterPro" id="IPR020546">
    <property type="entry name" value="ATP_synth_F1_dsu/esu_N"/>
</dbReference>
<dbReference type="HAMAP" id="MF_00530">
    <property type="entry name" value="ATP_synth_epsil_bac"/>
    <property type="match status" value="1"/>
</dbReference>
<dbReference type="InterPro" id="IPR001469">
    <property type="entry name" value="ATP_synth_F1_dsu/esu"/>
</dbReference>
<dbReference type="GO" id="GO:0046933">
    <property type="term" value="F:proton-transporting ATP synthase activity, rotational mechanism"/>
    <property type="evidence" value="ECO:0007669"/>
    <property type="project" value="InterPro"/>
</dbReference>
<keyword evidence="8" id="KW-0472">Membrane</keyword>
<dbReference type="SUPFAM" id="SSF51344">
    <property type="entry name" value="Epsilon subunit of F1F0-ATP synthase N-terminal domain"/>
    <property type="match status" value="1"/>
</dbReference>
<evidence type="ECO:0000256" key="8">
    <source>
        <dbReference type="ARBA" id="ARBA00023136"/>
    </source>
</evidence>
<evidence type="ECO:0000256" key="11">
    <source>
        <dbReference type="SAM" id="Coils"/>
    </source>
</evidence>
<accession>A0A383AT08</accession>
<name>A0A383AT08_9ZZZZ</name>
<evidence type="ECO:0000256" key="1">
    <source>
        <dbReference type="ARBA" id="ARBA00003543"/>
    </source>
</evidence>
<organism evidence="14">
    <name type="scientific">marine metagenome</name>
    <dbReference type="NCBI Taxonomy" id="408172"/>
    <lineage>
        <taxon>unclassified sequences</taxon>
        <taxon>metagenomes</taxon>
        <taxon>ecological metagenomes</taxon>
    </lineage>
</organism>
<dbReference type="Pfam" id="PF00401">
    <property type="entry name" value="ATP-synt_DE"/>
    <property type="match status" value="1"/>
</dbReference>
<evidence type="ECO:0000256" key="9">
    <source>
        <dbReference type="ARBA" id="ARBA00023196"/>
    </source>
</evidence>
<sequence length="125" mass="13856">MIVPGSEGQLAILPRHAPLMTTPDYGELIFRRGTNETSFAIGGGFLEVHSDKVTVLADVAENADEIDTERAEEARKRAEERLQNADADQTSVDLARAQASLQRALLRLNIVEKRRRRTNTPSSRS</sequence>
<dbReference type="GO" id="GO:0005886">
    <property type="term" value="C:plasma membrane"/>
    <property type="evidence" value="ECO:0007669"/>
    <property type="project" value="UniProtKB-SubCell"/>
</dbReference>
<dbReference type="InterPro" id="IPR036771">
    <property type="entry name" value="ATPsynth_dsu/esu_N"/>
</dbReference>
<feature type="coiled-coil region" evidence="11">
    <location>
        <begin position="68"/>
        <end position="114"/>
    </location>
</feature>
<feature type="domain" description="ATP synthase epsilon subunit C-terminal" evidence="12">
    <location>
        <begin position="64"/>
        <end position="111"/>
    </location>
</feature>
<gene>
    <name evidence="14" type="ORF">METZ01_LOCUS463605</name>
</gene>
<evidence type="ECO:0000256" key="7">
    <source>
        <dbReference type="ARBA" id="ARBA00023065"/>
    </source>
</evidence>
<evidence type="ECO:0000256" key="5">
    <source>
        <dbReference type="ARBA" id="ARBA00022475"/>
    </source>
</evidence>
<dbReference type="NCBIfam" id="TIGR01216">
    <property type="entry name" value="ATP_synt_epsi"/>
    <property type="match status" value="1"/>
</dbReference>
<dbReference type="GO" id="GO:0045259">
    <property type="term" value="C:proton-transporting ATP synthase complex"/>
    <property type="evidence" value="ECO:0007669"/>
    <property type="project" value="UniProtKB-KW"/>
</dbReference>
<keyword evidence="7" id="KW-0406">Ion transport</keyword>
<evidence type="ECO:0000256" key="2">
    <source>
        <dbReference type="ARBA" id="ARBA00004202"/>
    </source>
</evidence>
<evidence type="ECO:0000259" key="13">
    <source>
        <dbReference type="Pfam" id="PF02823"/>
    </source>
</evidence>
<dbReference type="FunFam" id="1.20.5.440:FF:000001">
    <property type="entry name" value="ATP synthase epsilon chain"/>
    <property type="match status" value="1"/>
</dbReference>
<dbReference type="Gene3D" id="1.20.5.440">
    <property type="entry name" value="ATP synthase delta/epsilon subunit, C-terminal domain"/>
    <property type="match status" value="1"/>
</dbReference>
<dbReference type="Pfam" id="PF02823">
    <property type="entry name" value="ATP-synt_DE_N"/>
    <property type="match status" value="1"/>
</dbReference>
<keyword evidence="4" id="KW-0813">Transport</keyword>
<proteinExistence type="inferred from homology"/>
<evidence type="ECO:0000256" key="6">
    <source>
        <dbReference type="ARBA" id="ARBA00022781"/>
    </source>
</evidence>
<evidence type="ECO:0000259" key="12">
    <source>
        <dbReference type="Pfam" id="PF00401"/>
    </source>
</evidence>
<evidence type="ECO:0000256" key="4">
    <source>
        <dbReference type="ARBA" id="ARBA00022448"/>
    </source>
</evidence>
<dbReference type="PANTHER" id="PTHR13822">
    <property type="entry name" value="ATP SYNTHASE DELTA/EPSILON CHAIN"/>
    <property type="match status" value="1"/>
</dbReference>
<dbReference type="PANTHER" id="PTHR13822:SF10">
    <property type="entry name" value="ATP SYNTHASE EPSILON CHAIN, CHLOROPLASTIC"/>
    <property type="match status" value="1"/>
</dbReference>
<evidence type="ECO:0000313" key="14">
    <source>
        <dbReference type="EMBL" id="SVE10751.1"/>
    </source>
</evidence>